<dbReference type="Gramene" id="CDP07914">
    <property type="protein sequence ID" value="CDP07914"/>
    <property type="gene ID" value="GSCOC_T00025420001"/>
</dbReference>
<name>A0A068UI55_COFCA</name>
<protein>
    <recommendedName>
        <fullName evidence="1">NmrA-like domain-containing protein</fullName>
    </recommendedName>
</protein>
<dbReference type="Proteomes" id="UP000295252">
    <property type="component" value="Chromosome III"/>
</dbReference>
<sequence length="265" mass="29975">MLAIIFFKKKVWALPRSYFSFQRFLPSEFGSGVDRLHGVVEPAASLYRTKAEIRRAVEAEGIPYTYLVSNGFAGYLNYFLNPFGDSSSASPPRDKIVILGDGNPKVIFLKEEDIAAYTIKAADDPRTLNKIVYLRLPANTVLQRNSTIEVLEKIQEASMPSKFILSLGYTVFVKGEMANFEIEASFGMELYPDVKCTALDEYLNQSVCIRQSSNKTVIPSVAFHFEMFQNICHRRREIWDGGSILTNVCLPAFLQHFLCTIRNVL</sequence>
<dbReference type="Pfam" id="PF05368">
    <property type="entry name" value="NmrA"/>
    <property type="match status" value="1"/>
</dbReference>
<evidence type="ECO:0000259" key="1">
    <source>
        <dbReference type="Pfam" id="PF05368"/>
    </source>
</evidence>
<evidence type="ECO:0000313" key="3">
    <source>
        <dbReference type="Proteomes" id="UP000295252"/>
    </source>
</evidence>
<keyword evidence="3" id="KW-1185">Reference proteome</keyword>
<dbReference type="STRING" id="49390.A0A068UI55"/>
<feature type="domain" description="NmrA-like" evidence="1">
    <location>
        <begin position="22"/>
        <end position="150"/>
    </location>
</feature>
<dbReference type="InterPro" id="IPR050608">
    <property type="entry name" value="NmrA-type/Isoflavone_red_sf"/>
</dbReference>
<proteinExistence type="predicted"/>
<dbReference type="PANTHER" id="PTHR43349:SF40">
    <property type="entry name" value="PHENYLCOUMARAN BENZYLIC ETHER REDUCTASE-LIKE PROTEIN FI1"/>
    <property type="match status" value="1"/>
</dbReference>
<dbReference type="PhylomeDB" id="A0A068UI55"/>
<dbReference type="InterPro" id="IPR036291">
    <property type="entry name" value="NAD(P)-bd_dom_sf"/>
</dbReference>
<evidence type="ECO:0000313" key="2">
    <source>
        <dbReference type="EMBL" id="CDP07914.1"/>
    </source>
</evidence>
<gene>
    <name evidence="2" type="ORF">GSCOC_T00025420001</name>
</gene>
<dbReference type="InterPro" id="IPR008030">
    <property type="entry name" value="NmrA-like"/>
</dbReference>
<organism evidence="2 3">
    <name type="scientific">Coffea canephora</name>
    <name type="common">Robusta coffee</name>
    <dbReference type="NCBI Taxonomy" id="49390"/>
    <lineage>
        <taxon>Eukaryota</taxon>
        <taxon>Viridiplantae</taxon>
        <taxon>Streptophyta</taxon>
        <taxon>Embryophyta</taxon>
        <taxon>Tracheophyta</taxon>
        <taxon>Spermatophyta</taxon>
        <taxon>Magnoliopsida</taxon>
        <taxon>eudicotyledons</taxon>
        <taxon>Gunneridae</taxon>
        <taxon>Pentapetalae</taxon>
        <taxon>asterids</taxon>
        <taxon>lamiids</taxon>
        <taxon>Gentianales</taxon>
        <taxon>Rubiaceae</taxon>
        <taxon>Ixoroideae</taxon>
        <taxon>Gardenieae complex</taxon>
        <taxon>Bertiereae - Coffeeae clade</taxon>
        <taxon>Coffeeae</taxon>
        <taxon>Coffea</taxon>
    </lineage>
</organism>
<reference evidence="3" key="1">
    <citation type="journal article" date="2014" name="Science">
        <title>The coffee genome provides insight into the convergent evolution of caffeine biosynthesis.</title>
        <authorList>
            <person name="Denoeud F."/>
            <person name="Carretero-Paulet L."/>
            <person name="Dereeper A."/>
            <person name="Droc G."/>
            <person name="Guyot R."/>
            <person name="Pietrella M."/>
            <person name="Zheng C."/>
            <person name="Alberti A."/>
            <person name="Anthony F."/>
            <person name="Aprea G."/>
            <person name="Aury J.M."/>
            <person name="Bento P."/>
            <person name="Bernard M."/>
            <person name="Bocs S."/>
            <person name="Campa C."/>
            <person name="Cenci A."/>
            <person name="Combes M.C."/>
            <person name="Crouzillat D."/>
            <person name="Da Silva C."/>
            <person name="Daddiego L."/>
            <person name="De Bellis F."/>
            <person name="Dussert S."/>
            <person name="Garsmeur O."/>
            <person name="Gayraud T."/>
            <person name="Guignon V."/>
            <person name="Jahn K."/>
            <person name="Jamilloux V."/>
            <person name="Joet T."/>
            <person name="Labadie K."/>
            <person name="Lan T."/>
            <person name="Leclercq J."/>
            <person name="Lepelley M."/>
            <person name="Leroy T."/>
            <person name="Li L.T."/>
            <person name="Librado P."/>
            <person name="Lopez L."/>
            <person name="Munoz A."/>
            <person name="Noel B."/>
            <person name="Pallavicini A."/>
            <person name="Perrotta G."/>
            <person name="Poncet V."/>
            <person name="Pot D."/>
            <person name="Priyono X."/>
            <person name="Rigoreau M."/>
            <person name="Rouard M."/>
            <person name="Rozas J."/>
            <person name="Tranchant-Dubreuil C."/>
            <person name="VanBuren R."/>
            <person name="Zhang Q."/>
            <person name="Andrade A.C."/>
            <person name="Argout X."/>
            <person name="Bertrand B."/>
            <person name="de Kochko A."/>
            <person name="Graziosi G."/>
            <person name="Henry R.J."/>
            <person name="Jayarama X."/>
            <person name="Ming R."/>
            <person name="Nagai C."/>
            <person name="Rounsley S."/>
            <person name="Sankoff D."/>
            <person name="Giuliano G."/>
            <person name="Albert V.A."/>
            <person name="Wincker P."/>
            <person name="Lashermes P."/>
        </authorList>
    </citation>
    <scope>NUCLEOTIDE SEQUENCE [LARGE SCALE GENOMIC DNA]</scope>
    <source>
        <strain evidence="3">cv. DH200-94</strain>
    </source>
</reference>
<dbReference type="AlphaFoldDB" id="A0A068UI55"/>
<dbReference type="PANTHER" id="PTHR43349">
    <property type="entry name" value="PINORESINOL REDUCTASE-RELATED"/>
    <property type="match status" value="1"/>
</dbReference>
<dbReference type="SUPFAM" id="SSF51735">
    <property type="entry name" value="NAD(P)-binding Rossmann-fold domains"/>
    <property type="match status" value="1"/>
</dbReference>
<dbReference type="OMA" id="ICHRRRE"/>
<dbReference type="Gene3D" id="3.90.25.10">
    <property type="entry name" value="UDP-galactose 4-epimerase, domain 1"/>
    <property type="match status" value="2"/>
</dbReference>
<dbReference type="EMBL" id="HG739113">
    <property type="protein sequence ID" value="CDP07914.1"/>
    <property type="molecule type" value="Genomic_DNA"/>
</dbReference>
<dbReference type="InParanoid" id="A0A068UI55"/>
<dbReference type="Gene3D" id="3.40.50.720">
    <property type="entry name" value="NAD(P)-binding Rossmann-like Domain"/>
    <property type="match status" value="1"/>
</dbReference>
<accession>A0A068UI55</accession>